<keyword evidence="3 5" id="KW-0698">rRNA processing</keyword>
<dbReference type="InterPro" id="IPR036976">
    <property type="entry name" value="RimM_N_sf"/>
</dbReference>
<protein>
    <recommendedName>
        <fullName evidence="5">Ribosome maturation factor RimM</fullName>
    </recommendedName>
</protein>
<dbReference type="HAMAP" id="MF_00014">
    <property type="entry name" value="Ribosome_mat_RimM"/>
    <property type="match status" value="1"/>
</dbReference>
<dbReference type="SUPFAM" id="SSF50447">
    <property type="entry name" value="Translation proteins"/>
    <property type="match status" value="1"/>
</dbReference>
<gene>
    <name evidence="5" type="primary">rimM</name>
    <name evidence="8" type="ORF">JG29_06580</name>
</gene>
<dbReference type="AlphaFoldDB" id="A0A0F4KT79"/>
<dbReference type="GO" id="GO:0005840">
    <property type="term" value="C:ribosome"/>
    <property type="evidence" value="ECO:0007669"/>
    <property type="project" value="InterPro"/>
</dbReference>
<dbReference type="InterPro" id="IPR011961">
    <property type="entry name" value="RimM"/>
</dbReference>
<dbReference type="PATRIC" id="fig|1218508.4.peg.673"/>
<dbReference type="InterPro" id="IPR002676">
    <property type="entry name" value="RimM_N"/>
</dbReference>
<evidence type="ECO:0000256" key="4">
    <source>
        <dbReference type="ARBA" id="ARBA00023186"/>
    </source>
</evidence>
<dbReference type="OrthoDB" id="9810331at2"/>
<dbReference type="GO" id="GO:0042274">
    <property type="term" value="P:ribosomal small subunit biogenesis"/>
    <property type="evidence" value="ECO:0007669"/>
    <property type="project" value="UniProtKB-UniRule"/>
</dbReference>
<accession>A0A0F4KT79</accession>
<comment type="domain">
    <text evidence="5">The PRC barrel domain binds ribosomal protein uS19.</text>
</comment>
<evidence type="ECO:0000313" key="9">
    <source>
        <dbReference type="Proteomes" id="UP000033695"/>
    </source>
</evidence>
<dbReference type="PANTHER" id="PTHR33692:SF1">
    <property type="entry name" value="RIBOSOME MATURATION FACTOR RIMM"/>
    <property type="match status" value="1"/>
</dbReference>
<keyword evidence="1 5" id="KW-0963">Cytoplasm</keyword>
<name>A0A0F4KT79_9LACO</name>
<dbReference type="GO" id="GO:0005737">
    <property type="term" value="C:cytoplasm"/>
    <property type="evidence" value="ECO:0007669"/>
    <property type="project" value="UniProtKB-SubCell"/>
</dbReference>
<dbReference type="InterPro" id="IPR009000">
    <property type="entry name" value="Transl_B-barrel_sf"/>
</dbReference>
<keyword evidence="9" id="KW-1185">Reference proteome</keyword>
<keyword evidence="4 5" id="KW-0143">Chaperone</keyword>
<sequence>MTGLDYVRIGQIINTHGNHGELKIKAVTDFLTERFAPDKKVWIKMPDQYLPFTVEKIRSQRQFWLLKLVEINDLNQAQIYKNCDIYADTSSMPALEPGQYFYKDIMGITVQDQKLGVLGQVVDIMNLGPNDVWTIRDHQGKEILIPILKSTLIAVDLPNHVATVALPEGLIDEN</sequence>
<evidence type="ECO:0000256" key="2">
    <source>
        <dbReference type="ARBA" id="ARBA00022517"/>
    </source>
</evidence>
<keyword evidence="2 5" id="KW-0690">Ribosome biogenesis</keyword>
<reference evidence="8 9" key="1">
    <citation type="submission" date="2014-12" db="EMBL/GenBank/DDBJ databases">
        <title>Comparative genomics of the lactic acid bacteria isolated from the honey bee gut.</title>
        <authorList>
            <person name="Ellegaard K.M."/>
            <person name="Tamarit D."/>
            <person name="Javelind E."/>
            <person name="Olofsson T."/>
            <person name="Andersson S.G."/>
            <person name="Vasquez A."/>
        </authorList>
    </citation>
    <scope>NUCLEOTIDE SEQUENCE [LARGE SCALE GENOMIC DNA]</scope>
    <source>
        <strain evidence="8 9">Hon2</strain>
    </source>
</reference>
<evidence type="ECO:0000313" key="8">
    <source>
        <dbReference type="EMBL" id="KJY49204.1"/>
    </source>
</evidence>
<dbReference type="RefSeq" id="WP_045922508.1">
    <property type="nucleotide sequence ID" value="NZ_JBHTHW010000003.1"/>
</dbReference>
<dbReference type="SUPFAM" id="SSF50346">
    <property type="entry name" value="PRC-barrel domain"/>
    <property type="match status" value="1"/>
</dbReference>
<dbReference type="EMBL" id="JXBZ01000005">
    <property type="protein sequence ID" value="KJY49204.1"/>
    <property type="molecule type" value="Genomic_DNA"/>
</dbReference>
<proteinExistence type="inferred from homology"/>
<dbReference type="Gene3D" id="2.40.30.60">
    <property type="entry name" value="RimM"/>
    <property type="match status" value="1"/>
</dbReference>
<comment type="function">
    <text evidence="5">An accessory protein needed during the final step in the assembly of 30S ribosomal subunit, possibly for assembly of the head region. Essential for efficient processing of 16S rRNA. May be needed both before and after RbfA during the maturation of 16S rRNA. It has affinity for free ribosomal 30S subunits but not for 70S ribosomes.</text>
</comment>
<dbReference type="Pfam" id="PF01782">
    <property type="entry name" value="RimM"/>
    <property type="match status" value="1"/>
</dbReference>
<comment type="caution">
    <text evidence="8">The sequence shown here is derived from an EMBL/GenBank/DDBJ whole genome shotgun (WGS) entry which is preliminary data.</text>
</comment>
<comment type="subcellular location">
    <subcellularLocation>
        <location evidence="5">Cytoplasm</location>
    </subcellularLocation>
</comment>
<dbReference type="PANTHER" id="PTHR33692">
    <property type="entry name" value="RIBOSOME MATURATION FACTOR RIMM"/>
    <property type="match status" value="1"/>
</dbReference>
<dbReference type="Pfam" id="PF24986">
    <property type="entry name" value="PRC_RimM"/>
    <property type="match status" value="1"/>
</dbReference>
<evidence type="ECO:0000256" key="5">
    <source>
        <dbReference type="HAMAP-Rule" id="MF_00014"/>
    </source>
</evidence>
<dbReference type="NCBIfam" id="TIGR02273">
    <property type="entry name" value="16S_RimM"/>
    <property type="match status" value="1"/>
</dbReference>
<dbReference type="InterPro" id="IPR056792">
    <property type="entry name" value="PRC_RimM"/>
</dbReference>
<dbReference type="InterPro" id="IPR011033">
    <property type="entry name" value="PRC_barrel-like_sf"/>
</dbReference>
<dbReference type="Gene3D" id="2.30.30.240">
    <property type="entry name" value="PRC-barrel domain"/>
    <property type="match status" value="1"/>
</dbReference>
<dbReference type="Proteomes" id="UP000033695">
    <property type="component" value="Unassembled WGS sequence"/>
</dbReference>
<organism evidence="8 9">
    <name type="scientific">Bombilactobacillus mellis</name>
    <dbReference type="NCBI Taxonomy" id="1218508"/>
    <lineage>
        <taxon>Bacteria</taxon>
        <taxon>Bacillati</taxon>
        <taxon>Bacillota</taxon>
        <taxon>Bacilli</taxon>
        <taxon>Lactobacillales</taxon>
        <taxon>Lactobacillaceae</taxon>
        <taxon>Bombilactobacillus</taxon>
    </lineage>
</organism>
<dbReference type="GO" id="GO:0006364">
    <property type="term" value="P:rRNA processing"/>
    <property type="evidence" value="ECO:0007669"/>
    <property type="project" value="UniProtKB-UniRule"/>
</dbReference>
<dbReference type="STRING" id="1218508.JG29_06580"/>
<feature type="domain" description="Ribosome maturation factor RimM PRC barrel" evidence="7">
    <location>
        <begin position="103"/>
        <end position="170"/>
    </location>
</feature>
<evidence type="ECO:0000259" key="7">
    <source>
        <dbReference type="Pfam" id="PF24986"/>
    </source>
</evidence>
<feature type="domain" description="RimM N-terminal" evidence="6">
    <location>
        <begin position="9"/>
        <end position="89"/>
    </location>
</feature>
<evidence type="ECO:0000259" key="6">
    <source>
        <dbReference type="Pfam" id="PF01782"/>
    </source>
</evidence>
<evidence type="ECO:0000256" key="3">
    <source>
        <dbReference type="ARBA" id="ARBA00022552"/>
    </source>
</evidence>
<evidence type="ECO:0000256" key="1">
    <source>
        <dbReference type="ARBA" id="ARBA00022490"/>
    </source>
</evidence>
<comment type="similarity">
    <text evidence="5">Belongs to the RimM family.</text>
</comment>
<dbReference type="HOGENOM" id="CLU_077636_3_2_9"/>
<dbReference type="GO" id="GO:0043022">
    <property type="term" value="F:ribosome binding"/>
    <property type="evidence" value="ECO:0007669"/>
    <property type="project" value="InterPro"/>
</dbReference>
<comment type="subunit">
    <text evidence="5">Binds ribosomal protein uS19.</text>
</comment>